<name>A0ABT9TJP4_PAENI</name>
<protein>
    <submittedName>
        <fullName evidence="1">Uncharacterized protein</fullName>
    </submittedName>
</protein>
<gene>
    <name evidence="1" type="ORF">J2T10_000356</name>
</gene>
<organism evidence="1 2">
    <name type="scientific">Paenarthrobacter nicotinovorans</name>
    <name type="common">Arthrobacter nicotinovorans</name>
    <dbReference type="NCBI Taxonomy" id="29320"/>
    <lineage>
        <taxon>Bacteria</taxon>
        <taxon>Bacillati</taxon>
        <taxon>Actinomycetota</taxon>
        <taxon>Actinomycetes</taxon>
        <taxon>Micrococcales</taxon>
        <taxon>Micrococcaceae</taxon>
        <taxon>Paenarthrobacter</taxon>
    </lineage>
</organism>
<comment type="caution">
    <text evidence="1">The sequence shown here is derived from an EMBL/GenBank/DDBJ whole genome shotgun (WGS) entry which is preliminary data.</text>
</comment>
<dbReference type="EMBL" id="JAUSSW010000001">
    <property type="protein sequence ID" value="MDQ0100737.1"/>
    <property type="molecule type" value="Genomic_DNA"/>
</dbReference>
<accession>A0ABT9TJP4</accession>
<dbReference type="Proteomes" id="UP001244563">
    <property type="component" value="Unassembled WGS sequence"/>
</dbReference>
<evidence type="ECO:0000313" key="2">
    <source>
        <dbReference type="Proteomes" id="UP001244563"/>
    </source>
</evidence>
<proteinExistence type="predicted"/>
<evidence type="ECO:0000313" key="1">
    <source>
        <dbReference type="EMBL" id="MDQ0100737.1"/>
    </source>
</evidence>
<reference evidence="1 2" key="1">
    <citation type="submission" date="2023-07" db="EMBL/GenBank/DDBJ databases">
        <title>Sorghum-associated microbial communities from plants grown in Nebraska, USA.</title>
        <authorList>
            <person name="Schachtman D."/>
        </authorList>
    </citation>
    <scope>NUCLEOTIDE SEQUENCE [LARGE SCALE GENOMIC DNA]</scope>
    <source>
        <strain evidence="1 2">CC523</strain>
    </source>
</reference>
<sequence>MSRRLLYRSGFWEIARPRHPLTAAHVVVRLSDPSTDFALPSATDWLFCHHLARAALAKVLGVEHCAVMFAHQWHPLGAGLGEPVAESSTPTFHLFGRWAGETTTPGLQLSLPAHRRVALPESELEATDEAIRESLRRELPDAILASADAARAAVEPVPDPAVLVRTIPAGERHTVMEPVSRVASVRDFLPADLLAIGASLGALPLSGGVSGFSCLAVESLTPGTPLRVHALGRSAAEELNPVVELFRSPEVSLALL</sequence>
<dbReference type="RefSeq" id="WP_231949039.1">
    <property type="nucleotide sequence ID" value="NZ_BDDW01000001.1"/>
</dbReference>
<keyword evidence="2" id="KW-1185">Reference proteome</keyword>